<gene>
    <name evidence="1" type="ORF">SMAR0320_LOCUS7157</name>
</gene>
<dbReference type="EMBL" id="HBGZ01010028">
    <property type="protein sequence ID" value="CAD9591555.1"/>
    <property type="molecule type" value="Transcribed_RNA"/>
</dbReference>
<dbReference type="AlphaFoldDB" id="A0A7S2KZK5"/>
<name>A0A7S2KZK5_9STRA</name>
<evidence type="ECO:0000313" key="1">
    <source>
        <dbReference type="EMBL" id="CAD9591555.1"/>
    </source>
</evidence>
<reference evidence="1" key="1">
    <citation type="submission" date="2021-01" db="EMBL/GenBank/DDBJ databases">
        <authorList>
            <person name="Corre E."/>
            <person name="Pelletier E."/>
            <person name="Niang G."/>
            <person name="Scheremetjew M."/>
            <person name="Finn R."/>
            <person name="Kale V."/>
            <person name="Holt S."/>
            <person name="Cochrane G."/>
            <person name="Meng A."/>
            <person name="Brown T."/>
            <person name="Cohen L."/>
        </authorList>
    </citation>
    <scope>NUCLEOTIDE SEQUENCE</scope>
    <source>
        <strain evidence="1">SM1012Den-03</strain>
    </source>
</reference>
<sequence>MVTAAAATTPRPSATEAAAAAAVLADIDMSSIGPDEGNASVVSDCNSIPSNSRMNHDAVDWRNEEDDRPIRRQMMMHMFKLLTKSNPRQSSAQWRRKLPALVRLIEAAHYRVSLTRQVYSDTTNLKERVKKLAIAFHNEMRKQGNRTFHVPKISGLPRRRPFTILSEETVLNSKSARQA</sequence>
<protein>
    <submittedName>
        <fullName evidence="1">Uncharacterized protein</fullName>
    </submittedName>
</protein>
<proteinExistence type="predicted"/>
<accession>A0A7S2KZK5</accession>
<organism evidence="1">
    <name type="scientific">Skeletonema marinoi</name>
    <dbReference type="NCBI Taxonomy" id="267567"/>
    <lineage>
        <taxon>Eukaryota</taxon>
        <taxon>Sar</taxon>
        <taxon>Stramenopiles</taxon>
        <taxon>Ochrophyta</taxon>
        <taxon>Bacillariophyta</taxon>
        <taxon>Coscinodiscophyceae</taxon>
        <taxon>Thalassiosirophycidae</taxon>
        <taxon>Thalassiosirales</taxon>
        <taxon>Skeletonemataceae</taxon>
        <taxon>Skeletonema</taxon>
        <taxon>Skeletonema marinoi-dohrnii complex</taxon>
    </lineage>
</organism>